<feature type="compositionally biased region" description="Polar residues" evidence="1">
    <location>
        <begin position="167"/>
        <end position="177"/>
    </location>
</feature>
<feature type="compositionally biased region" description="Polar residues" evidence="1">
    <location>
        <begin position="11"/>
        <end position="23"/>
    </location>
</feature>
<dbReference type="InParanoid" id="A0A369KE21"/>
<feature type="compositionally biased region" description="Low complexity" evidence="1">
    <location>
        <begin position="210"/>
        <end position="222"/>
    </location>
</feature>
<comment type="caution">
    <text evidence="2">The sequence shown here is derived from an EMBL/GenBank/DDBJ whole genome shotgun (WGS) entry which is preliminary data.</text>
</comment>
<evidence type="ECO:0000256" key="1">
    <source>
        <dbReference type="SAM" id="MobiDB-lite"/>
    </source>
</evidence>
<organism evidence="2 3">
    <name type="scientific">Hypsizygus marmoreus</name>
    <name type="common">White beech mushroom</name>
    <name type="synonym">Agaricus marmoreus</name>
    <dbReference type="NCBI Taxonomy" id="39966"/>
    <lineage>
        <taxon>Eukaryota</taxon>
        <taxon>Fungi</taxon>
        <taxon>Dikarya</taxon>
        <taxon>Basidiomycota</taxon>
        <taxon>Agaricomycotina</taxon>
        <taxon>Agaricomycetes</taxon>
        <taxon>Agaricomycetidae</taxon>
        <taxon>Agaricales</taxon>
        <taxon>Tricholomatineae</taxon>
        <taxon>Lyophyllaceae</taxon>
        <taxon>Hypsizygus</taxon>
    </lineage>
</organism>
<feature type="compositionally biased region" description="Low complexity" evidence="1">
    <location>
        <begin position="192"/>
        <end position="202"/>
    </location>
</feature>
<gene>
    <name evidence="2" type="ORF">Hypma_013758</name>
</gene>
<evidence type="ECO:0008006" key="4">
    <source>
        <dbReference type="Google" id="ProtNLM"/>
    </source>
</evidence>
<reference evidence="2" key="1">
    <citation type="submission" date="2018-04" db="EMBL/GenBank/DDBJ databases">
        <title>Whole genome sequencing of Hypsizygus marmoreus.</title>
        <authorList>
            <person name="Choi I.-G."/>
            <person name="Min B."/>
            <person name="Kim J.-G."/>
            <person name="Kim S."/>
            <person name="Oh Y.-L."/>
            <person name="Kong W.-S."/>
            <person name="Park H."/>
            <person name="Jeong J."/>
            <person name="Song E.-S."/>
        </authorList>
    </citation>
    <scope>NUCLEOTIDE SEQUENCE [LARGE SCALE GENOMIC DNA]</scope>
    <source>
        <strain evidence="2">51987-8</strain>
    </source>
</reference>
<feature type="region of interest" description="Disordered" evidence="1">
    <location>
        <begin position="1"/>
        <end position="60"/>
    </location>
</feature>
<dbReference type="OrthoDB" id="3257151at2759"/>
<dbReference type="EMBL" id="LUEZ02000009">
    <property type="protein sequence ID" value="RDB29974.1"/>
    <property type="molecule type" value="Genomic_DNA"/>
</dbReference>
<keyword evidence="3" id="KW-1185">Reference proteome</keyword>
<accession>A0A369KE21</accession>
<proteinExistence type="predicted"/>
<protein>
    <recommendedName>
        <fullName evidence="4">Homeobox domain-containing protein</fullName>
    </recommendedName>
</protein>
<feature type="region of interest" description="Disordered" evidence="1">
    <location>
        <begin position="137"/>
        <end position="177"/>
    </location>
</feature>
<dbReference type="STRING" id="39966.A0A369KE21"/>
<evidence type="ECO:0000313" key="2">
    <source>
        <dbReference type="EMBL" id="RDB29974.1"/>
    </source>
</evidence>
<evidence type="ECO:0000313" key="3">
    <source>
        <dbReference type="Proteomes" id="UP000076154"/>
    </source>
</evidence>
<dbReference type="Proteomes" id="UP000076154">
    <property type="component" value="Unassembled WGS sequence"/>
</dbReference>
<name>A0A369KE21_HYPMA</name>
<feature type="region of interest" description="Disordered" evidence="1">
    <location>
        <begin position="189"/>
        <end position="222"/>
    </location>
</feature>
<sequence length="351" mass="38031">MAKRKTAPIDVSQQPQYTSTSESVKTRPRKKRVLDVPPPQVDVKTLSHLNPHPQPQPPAPEHLIELTAIWNADQRTPSVLSRRAWALARNLRVEAVQRWWHRRRQTAKRAGETLLEETYELDVGTPPVLIEVVKVEEQEEEEGRKGRGVARNTRGRAKRAKMEAQDSDTMLSSDTLVSSPLASRKRAYIHRSSSLPASRTTSPLPPSSPPALSSSPAISNPPLGVRVQAQQEWCTRPGDDDEGSVFTCSLCSSAPDVLPPATSSSTPSPLSTFVFPCPDELLTPPILPMRWCIIGWHYALDGSFIGPCVCGPIAWGGGVLEDGLCPPSSSVEGGLCPPADERVASSAVGGG</sequence>
<dbReference type="AlphaFoldDB" id="A0A369KE21"/>